<dbReference type="PANTHER" id="PTHR19303">
    <property type="entry name" value="TRANSPOSON"/>
    <property type="match status" value="1"/>
</dbReference>
<sequence>MVHSGAACATWQRLLTSSDHSVRKSNLGILYSSFAYCIRTIHNHKITVIKEVEKGLKKKSEIAKDFGILPNTFSTVLKKKDKILNTGNSIRKDRKRTRGPENSEVDECVLKWFKHARDQKIPVMTLGKNYFKASHGWLDGFKSRNQIVFKSVCGESGDVDVQAANEWKTDLLEIIGDRDPKTFLMCTPDKTMSCSGCKLSKDRVTLLVGANMDGSKKLPLLIIGKSANPRCFQNVKFKTVEYKSNRKAWMTCELFEKWLVKLDKKMSKQKWEVLLFIDNCMAHKSIPVLENVKVMFFLVNMTSIVQSMDQGVIKHFYRWLVVENILTTNEDKKLKIDLHQASQMCNHAWEKVKIVSRKQDLHSEEMRMISEIKIK</sequence>
<evidence type="ECO:0000313" key="5">
    <source>
        <dbReference type="Proteomes" id="UP001159363"/>
    </source>
</evidence>
<dbReference type="InterPro" id="IPR007889">
    <property type="entry name" value="HTH_Psq"/>
</dbReference>
<proteinExistence type="predicted"/>
<dbReference type="PANTHER" id="PTHR19303:SF73">
    <property type="entry name" value="PROTEIN PDC2"/>
    <property type="match status" value="1"/>
</dbReference>
<evidence type="ECO:0000313" key="4">
    <source>
        <dbReference type="EMBL" id="KAJ8889802.1"/>
    </source>
</evidence>
<protein>
    <recommendedName>
        <fullName evidence="6">Tigger transposable element-derived protein 6</fullName>
    </recommendedName>
</protein>
<keyword evidence="5" id="KW-1185">Reference proteome</keyword>
<dbReference type="InterPro" id="IPR050863">
    <property type="entry name" value="CenT-Element_Derived"/>
</dbReference>
<dbReference type="Gene3D" id="1.10.10.60">
    <property type="entry name" value="Homeodomain-like"/>
    <property type="match status" value="1"/>
</dbReference>
<evidence type="ECO:0008006" key="6">
    <source>
        <dbReference type="Google" id="ProtNLM"/>
    </source>
</evidence>
<evidence type="ECO:0000256" key="1">
    <source>
        <dbReference type="ARBA" id="ARBA00004123"/>
    </source>
</evidence>
<reference evidence="4 5" key="1">
    <citation type="submission" date="2023-02" db="EMBL/GenBank/DDBJ databases">
        <title>LHISI_Scaffold_Assembly.</title>
        <authorList>
            <person name="Stuart O.P."/>
            <person name="Cleave R."/>
            <person name="Magrath M.J.L."/>
            <person name="Mikheyev A.S."/>
        </authorList>
    </citation>
    <scope>NUCLEOTIDE SEQUENCE [LARGE SCALE GENOMIC DNA]</scope>
    <source>
        <strain evidence="4">Daus_M_001</strain>
        <tissue evidence="4">Leg muscle</tissue>
    </source>
</reference>
<feature type="domain" description="DDE-1" evidence="2">
    <location>
        <begin position="201"/>
        <end position="353"/>
    </location>
</feature>
<dbReference type="Proteomes" id="UP001159363">
    <property type="component" value="Chromosome 3"/>
</dbReference>
<dbReference type="InterPro" id="IPR004875">
    <property type="entry name" value="DDE_SF_endonuclease_dom"/>
</dbReference>
<name>A0ABQ9HZI3_9NEOP</name>
<dbReference type="Pfam" id="PF03184">
    <property type="entry name" value="DDE_1"/>
    <property type="match status" value="1"/>
</dbReference>
<evidence type="ECO:0000259" key="3">
    <source>
        <dbReference type="Pfam" id="PF04218"/>
    </source>
</evidence>
<comment type="caution">
    <text evidence="4">The sequence shown here is derived from an EMBL/GenBank/DDBJ whole genome shotgun (WGS) entry which is preliminary data.</text>
</comment>
<gene>
    <name evidence="4" type="ORF">PR048_009306</name>
</gene>
<dbReference type="EMBL" id="JARBHB010000003">
    <property type="protein sequence ID" value="KAJ8889802.1"/>
    <property type="molecule type" value="Genomic_DNA"/>
</dbReference>
<organism evidence="4 5">
    <name type="scientific">Dryococelus australis</name>
    <dbReference type="NCBI Taxonomy" id="614101"/>
    <lineage>
        <taxon>Eukaryota</taxon>
        <taxon>Metazoa</taxon>
        <taxon>Ecdysozoa</taxon>
        <taxon>Arthropoda</taxon>
        <taxon>Hexapoda</taxon>
        <taxon>Insecta</taxon>
        <taxon>Pterygota</taxon>
        <taxon>Neoptera</taxon>
        <taxon>Polyneoptera</taxon>
        <taxon>Phasmatodea</taxon>
        <taxon>Verophasmatodea</taxon>
        <taxon>Anareolatae</taxon>
        <taxon>Phasmatidae</taxon>
        <taxon>Eurycanthinae</taxon>
        <taxon>Dryococelus</taxon>
    </lineage>
</organism>
<comment type="subcellular location">
    <subcellularLocation>
        <location evidence="1">Nucleus</location>
    </subcellularLocation>
</comment>
<accession>A0ABQ9HZI3</accession>
<dbReference type="SUPFAM" id="SSF46689">
    <property type="entry name" value="Homeodomain-like"/>
    <property type="match status" value="2"/>
</dbReference>
<feature type="domain" description="HTH psq-type" evidence="3">
    <location>
        <begin position="43"/>
        <end position="85"/>
    </location>
</feature>
<dbReference type="Pfam" id="PF04218">
    <property type="entry name" value="CENP-B_N"/>
    <property type="match status" value="1"/>
</dbReference>
<dbReference type="InterPro" id="IPR009057">
    <property type="entry name" value="Homeodomain-like_sf"/>
</dbReference>
<evidence type="ECO:0000259" key="2">
    <source>
        <dbReference type="Pfam" id="PF03184"/>
    </source>
</evidence>